<organism evidence="1 2">
    <name type="scientific">Caenorhabditis briggsae</name>
    <dbReference type="NCBI Taxonomy" id="6238"/>
    <lineage>
        <taxon>Eukaryota</taxon>
        <taxon>Metazoa</taxon>
        <taxon>Ecdysozoa</taxon>
        <taxon>Nematoda</taxon>
        <taxon>Chromadorea</taxon>
        <taxon>Rhabditida</taxon>
        <taxon>Rhabditina</taxon>
        <taxon>Rhabditomorpha</taxon>
        <taxon>Rhabditoidea</taxon>
        <taxon>Rhabditidae</taxon>
        <taxon>Peloderinae</taxon>
        <taxon>Caenorhabditis</taxon>
    </lineage>
</organism>
<gene>
    <name evidence="1" type="ORF">L5515_002384</name>
</gene>
<sequence>MVMVTAATKMQREEPTYSQKLLLLSNMTNGLLAGNVGLETGNKSVENLKAIAREFVNHARCTLKAVATETLKYLKPYKDDLGSLYDHVKESVKDILKNNA</sequence>
<accession>A0AAE9E7H0</accession>
<proteinExistence type="predicted"/>
<dbReference type="AlphaFoldDB" id="A0AAE9E7H0"/>
<protein>
    <submittedName>
        <fullName evidence="1">Uncharacterized protein</fullName>
    </submittedName>
</protein>
<name>A0AAE9E7H0_CAEBR</name>
<dbReference type="EMBL" id="CP092620">
    <property type="protein sequence ID" value="UMM14677.1"/>
    <property type="molecule type" value="Genomic_DNA"/>
</dbReference>
<reference evidence="1 2" key="1">
    <citation type="submission" date="2022-04" db="EMBL/GenBank/DDBJ databases">
        <title>Chromosome-level reference genomes for two strains of Caenorhabditis briggsae: an improved platform for comparative genomics.</title>
        <authorList>
            <person name="Stevens L."/>
            <person name="Andersen E."/>
        </authorList>
    </citation>
    <scope>NUCLEOTIDE SEQUENCE [LARGE SCALE GENOMIC DNA]</scope>
    <source>
        <strain evidence="1">VX34</strain>
        <tissue evidence="1">Whole-organism</tissue>
    </source>
</reference>
<evidence type="ECO:0000313" key="1">
    <source>
        <dbReference type="EMBL" id="UMM14677.1"/>
    </source>
</evidence>
<dbReference type="Proteomes" id="UP000829354">
    <property type="component" value="Chromosome I"/>
</dbReference>
<evidence type="ECO:0000313" key="2">
    <source>
        <dbReference type="Proteomes" id="UP000829354"/>
    </source>
</evidence>
<keyword evidence="2" id="KW-1185">Reference proteome</keyword>